<dbReference type="PANTHER" id="PTHR16255:SF6">
    <property type="entry name" value="PROTEIN RETARDED ROOT GROWTH-LIKE"/>
    <property type="match status" value="1"/>
</dbReference>
<sequence length="91" mass="10025">MIKKRFCSDLAQLSNLLAIQIAGGGCDHKLGPGSSFLNGTNGCYMVVFQYGSIVLFNVCEHEVDGYLQIVRKHASGLLPEMRKDGEFLYPI</sequence>
<protein>
    <recommendedName>
        <fullName evidence="3">DUF155 domain-containing protein</fullName>
    </recommendedName>
</protein>
<evidence type="ECO:0008006" key="3">
    <source>
        <dbReference type="Google" id="ProtNLM"/>
    </source>
</evidence>
<evidence type="ECO:0000313" key="2">
    <source>
        <dbReference type="Proteomes" id="UP000242715"/>
    </source>
</evidence>
<name>A0A2Z6MFA5_TRISU</name>
<dbReference type="Proteomes" id="UP000242715">
    <property type="component" value="Unassembled WGS sequence"/>
</dbReference>
<accession>A0A2Z6MFA5</accession>
<dbReference type="AlphaFoldDB" id="A0A2Z6MFA5"/>
<dbReference type="PANTHER" id="PTHR16255">
    <property type="entry name" value="REQUIRED FOR MEIOTIC NUCLEAR DIVISION PROTEIN 1 HOMOLOG"/>
    <property type="match status" value="1"/>
</dbReference>
<proteinExistence type="predicted"/>
<organism evidence="1 2">
    <name type="scientific">Trifolium subterraneum</name>
    <name type="common">Subterranean clover</name>
    <dbReference type="NCBI Taxonomy" id="3900"/>
    <lineage>
        <taxon>Eukaryota</taxon>
        <taxon>Viridiplantae</taxon>
        <taxon>Streptophyta</taxon>
        <taxon>Embryophyta</taxon>
        <taxon>Tracheophyta</taxon>
        <taxon>Spermatophyta</taxon>
        <taxon>Magnoliopsida</taxon>
        <taxon>eudicotyledons</taxon>
        <taxon>Gunneridae</taxon>
        <taxon>Pentapetalae</taxon>
        <taxon>rosids</taxon>
        <taxon>fabids</taxon>
        <taxon>Fabales</taxon>
        <taxon>Fabaceae</taxon>
        <taxon>Papilionoideae</taxon>
        <taxon>50 kb inversion clade</taxon>
        <taxon>NPAAA clade</taxon>
        <taxon>Hologalegina</taxon>
        <taxon>IRL clade</taxon>
        <taxon>Trifolieae</taxon>
        <taxon>Trifolium</taxon>
    </lineage>
</organism>
<reference evidence="2" key="1">
    <citation type="journal article" date="2017" name="Front. Plant Sci.">
        <title>Climate Clever Clovers: New Paradigm to Reduce the Environmental Footprint of Ruminants by Breeding Low Methanogenic Forages Utilizing Haplotype Variation.</title>
        <authorList>
            <person name="Kaur P."/>
            <person name="Appels R."/>
            <person name="Bayer P.E."/>
            <person name="Keeble-Gagnere G."/>
            <person name="Wang J."/>
            <person name="Hirakawa H."/>
            <person name="Shirasawa K."/>
            <person name="Vercoe P."/>
            <person name="Stefanova K."/>
            <person name="Durmic Z."/>
            <person name="Nichols P."/>
            <person name="Revell C."/>
            <person name="Isobe S.N."/>
            <person name="Edwards D."/>
            <person name="Erskine W."/>
        </authorList>
    </citation>
    <scope>NUCLEOTIDE SEQUENCE [LARGE SCALE GENOMIC DNA]</scope>
    <source>
        <strain evidence="2">cv. Daliak</strain>
    </source>
</reference>
<gene>
    <name evidence="1" type="ORF">TSUD_19310</name>
</gene>
<dbReference type="OrthoDB" id="1937558at2759"/>
<dbReference type="PROSITE" id="PS51257">
    <property type="entry name" value="PROKAR_LIPOPROTEIN"/>
    <property type="match status" value="1"/>
</dbReference>
<dbReference type="InterPro" id="IPR051624">
    <property type="entry name" value="RMD1/Sad1-interacting"/>
</dbReference>
<dbReference type="EMBL" id="DF973453">
    <property type="protein sequence ID" value="GAU31386.1"/>
    <property type="molecule type" value="Genomic_DNA"/>
</dbReference>
<keyword evidence="2" id="KW-1185">Reference proteome</keyword>
<evidence type="ECO:0000313" key="1">
    <source>
        <dbReference type="EMBL" id="GAU31386.1"/>
    </source>
</evidence>